<gene>
    <name evidence="1" type="ORF">IWH25_07515</name>
</gene>
<protein>
    <submittedName>
        <fullName evidence="1">Uncharacterized protein</fullName>
    </submittedName>
</protein>
<reference evidence="1" key="1">
    <citation type="submission" date="2020-11" db="EMBL/GenBank/DDBJ databases">
        <title>Azospira restricta DSM 18626 genome sequence.</title>
        <authorList>
            <person name="Moe W.M."/>
        </authorList>
    </citation>
    <scope>NUCLEOTIDE SEQUENCE</scope>
    <source>
        <strain evidence="1">DSM 18626</strain>
    </source>
</reference>
<dbReference type="Proteomes" id="UP000663444">
    <property type="component" value="Chromosome"/>
</dbReference>
<organism evidence="1 2">
    <name type="scientific">Azospira restricta</name>
    <dbReference type="NCBI Taxonomy" id="404405"/>
    <lineage>
        <taxon>Bacteria</taxon>
        <taxon>Pseudomonadati</taxon>
        <taxon>Pseudomonadota</taxon>
        <taxon>Betaproteobacteria</taxon>
        <taxon>Rhodocyclales</taxon>
        <taxon>Rhodocyclaceae</taxon>
        <taxon>Azospira</taxon>
    </lineage>
</organism>
<dbReference type="AlphaFoldDB" id="A0A974SRL1"/>
<dbReference type="KEGG" id="ares:IWH25_07515"/>
<dbReference type="EMBL" id="CP064781">
    <property type="protein sequence ID" value="QRJ65172.1"/>
    <property type="molecule type" value="Genomic_DNA"/>
</dbReference>
<proteinExistence type="predicted"/>
<evidence type="ECO:0000313" key="2">
    <source>
        <dbReference type="Proteomes" id="UP000663444"/>
    </source>
</evidence>
<name>A0A974SRL1_9RHOO</name>
<evidence type="ECO:0000313" key="1">
    <source>
        <dbReference type="EMBL" id="QRJ65172.1"/>
    </source>
</evidence>
<accession>A0A974SRL1</accession>
<keyword evidence="2" id="KW-1185">Reference proteome</keyword>
<sequence length="198" mass="21221">MNFNLQAPDLPYDFRPSSFPMKSIISLVIGLLVSGAAFAQHRCVENGKTILTDRPCASQPIPAASGGANAVNHVGDAAYATTHGAWRGQVQFMAKSGTTVINEAHAVVPFVIELDPQGRVTGTGNNCSIKGIAAPSVADTITSLDITLTGCAYAGFNRQMSGRLALYTAKKYVDFSVQSYDMQRRPTGYYEIKGTLRR</sequence>
<dbReference type="RefSeq" id="WP_203388696.1">
    <property type="nucleotide sequence ID" value="NZ_CP064781.1"/>
</dbReference>